<proteinExistence type="predicted"/>
<dbReference type="AlphaFoldDB" id="A0AAD4WYE9"/>
<name>A0AAD4WYE9_PRUDU</name>
<keyword evidence="2" id="KW-1185">Reference proteome</keyword>
<accession>A0AAD4WYE9</accession>
<evidence type="ECO:0000313" key="1">
    <source>
        <dbReference type="EMBL" id="KAI5349652.1"/>
    </source>
</evidence>
<dbReference type="Proteomes" id="UP001054821">
    <property type="component" value="Chromosome 1"/>
</dbReference>
<sequence>MVMIVHQRATWHELFGLIFYSGEGVTGPTHYRQNREGTNRHFWFAEEAHQGLKTQLIPPSSDQKSTSVFCR</sequence>
<evidence type="ECO:0000313" key="2">
    <source>
        <dbReference type="Proteomes" id="UP001054821"/>
    </source>
</evidence>
<gene>
    <name evidence="1" type="ORF">L3X38_002541</name>
</gene>
<organism evidence="1 2">
    <name type="scientific">Prunus dulcis</name>
    <name type="common">Almond</name>
    <name type="synonym">Amygdalus dulcis</name>
    <dbReference type="NCBI Taxonomy" id="3755"/>
    <lineage>
        <taxon>Eukaryota</taxon>
        <taxon>Viridiplantae</taxon>
        <taxon>Streptophyta</taxon>
        <taxon>Embryophyta</taxon>
        <taxon>Tracheophyta</taxon>
        <taxon>Spermatophyta</taxon>
        <taxon>Magnoliopsida</taxon>
        <taxon>eudicotyledons</taxon>
        <taxon>Gunneridae</taxon>
        <taxon>Pentapetalae</taxon>
        <taxon>rosids</taxon>
        <taxon>fabids</taxon>
        <taxon>Rosales</taxon>
        <taxon>Rosaceae</taxon>
        <taxon>Amygdaloideae</taxon>
        <taxon>Amygdaleae</taxon>
        <taxon>Prunus</taxon>
    </lineage>
</organism>
<reference evidence="1 2" key="1">
    <citation type="journal article" date="2022" name="G3 (Bethesda)">
        <title>Whole-genome sequence and methylome profiling of the almond [Prunus dulcis (Mill.) D.A. Webb] cultivar 'Nonpareil'.</title>
        <authorList>
            <person name="D'Amico-Willman K.M."/>
            <person name="Ouma W.Z."/>
            <person name="Meulia T."/>
            <person name="Sideli G.M."/>
            <person name="Gradziel T.M."/>
            <person name="Fresnedo-Ramirez J."/>
        </authorList>
    </citation>
    <scope>NUCLEOTIDE SEQUENCE [LARGE SCALE GENOMIC DNA]</scope>
    <source>
        <strain evidence="1">Clone GOH B32 T37-40</strain>
    </source>
</reference>
<comment type="caution">
    <text evidence="1">The sequence shown here is derived from an EMBL/GenBank/DDBJ whole genome shotgun (WGS) entry which is preliminary data.</text>
</comment>
<protein>
    <submittedName>
        <fullName evidence="1">Uncharacterized protein</fullName>
    </submittedName>
</protein>
<dbReference type="EMBL" id="JAJFAZ020000001">
    <property type="protein sequence ID" value="KAI5349652.1"/>
    <property type="molecule type" value="Genomic_DNA"/>
</dbReference>